<dbReference type="AlphaFoldDB" id="N8QHD4"/>
<dbReference type="EMBL" id="APOH01000006">
    <property type="protein sequence ID" value="ENU21297.1"/>
    <property type="molecule type" value="Genomic_DNA"/>
</dbReference>
<evidence type="ECO:0000313" key="2">
    <source>
        <dbReference type="Proteomes" id="UP000013086"/>
    </source>
</evidence>
<comment type="caution">
    <text evidence="1">The sequence shown here is derived from an EMBL/GenBank/DDBJ whole genome shotgun (WGS) entry which is preliminary data.</text>
</comment>
<dbReference type="Proteomes" id="UP000013086">
    <property type="component" value="Unassembled WGS sequence"/>
</dbReference>
<organism evidence="1 2">
    <name type="scientific">Acinetobacter bohemicus ANC 3994</name>
    <dbReference type="NCBI Taxonomy" id="1217715"/>
    <lineage>
        <taxon>Bacteria</taxon>
        <taxon>Pseudomonadati</taxon>
        <taxon>Pseudomonadota</taxon>
        <taxon>Gammaproteobacteria</taxon>
        <taxon>Moraxellales</taxon>
        <taxon>Moraxellaceae</taxon>
        <taxon>Acinetobacter</taxon>
    </lineage>
</organism>
<name>N8QHD4_9GAMM</name>
<sequence>MTNEELEVLNQKRKDLEALKQFLKTSTQEQKAEAFENVRQQILNSEE</sequence>
<dbReference type="PATRIC" id="fig|1217715.3.peg.160"/>
<gene>
    <name evidence="1" type="ORF">F994_00171</name>
</gene>
<dbReference type="HOGENOM" id="CLU_3163449_0_0_6"/>
<protein>
    <submittedName>
        <fullName evidence="1">Uncharacterized protein</fullName>
    </submittedName>
</protein>
<evidence type="ECO:0000313" key="1">
    <source>
        <dbReference type="EMBL" id="ENU21297.1"/>
    </source>
</evidence>
<reference evidence="1 2" key="1">
    <citation type="submission" date="2013-02" db="EMBL/GenBank/DDBJ databases">
        <title>The Genome Sequence of Acinetobacter sp. ANC 3994.</title>
        <authorList>
            <consortium name="The Broad Institute Genome Sequencing Platform"/>
            <consortium name="The Broad Institute Genome Sequencing Center for Infectious Disease"/>
            <person name="Cerqueira G."/>
            <person name="Feldgarden M."/>
            <person name="Courvalin P."/>
            <person name="Perichon B."/>
            <person name="Grillot-Courvalin C."/>
            <person name="Clermont D."/>
            <person name="Rocha E."/>
            <person name="Yoon E.-J."/>
            <person name="Nemec A."/>
            <person name="Walker B."/>
            <person name="Young S.K."/>
            <person name="Zeng Q."/>
            <person name="Gargeya S."/>
            <person name="Fitzgerald M."/>
            <person name="Haas B."/>
            <person name="Abouelleil A."/>
            <person name="Alvarado L."/>
            <person name="Arachchi H.M."/>
            <person name="Berlin A.M."/>
            <person name="Chapman S.B."/>
            <person name="Dewar J."/>
            <person name="Goldberg J."/>
            <person name="Griggs A."/>
            <person name="Gujja S."/>
            <person name="Hansen M."/>
            <person name="Howarth C."/>
            <person name="Imamovic A."/>
            <person name="Larimer J."/>
            <person name="McCowan C."/>
            <person name="Murphy C."/>
            <person name="Neiman D."/>
            <person name="Pearson M."/>
            <person name="Priest M."/>
            <person name="Roberts A."/>
            <person name="Saif S."/>
            <person name="Shea T."/>
            <person name="Sisk P."/>
            <person name="Sykes S."/>
            <person name="Wortman J."/>
            <person name="Nusbaum C."/>
            <person name="Birren B."/>
        </authorList>
    </citation>
    <scope>NUCLEOTIDE SEQUENCE [LARGE SCALE GENOMIC DNA]</scope>
    <source>
        <strain evidence="1 2">ANC 3994</strain>
    </source>
</reference>
<accession>N8QHD4</accession>
<dbReference type="RefSeq" id="WP_004650373.1">
    <property type="nucleotide sequence ID" value="NZ_KB849173.1"/>
</dbReference>
<proteinExistence type="predicted"/>